<evidence type="ECO:0000256" key="4">
    <source>
        <dbReference type="ARBA" id="ARBA00022475"/>
    </source>
</evidence>
<dbReference type="EMBL" id="QGGB01000001">
    <property type="protein sequence ID" value="PWN08226.1"/>
    <property type="molecule type" value="Genomic_DNA"/>
</dbReference>
<proteinExistence type="inferred from homology"/>
<protein>
    <recommendedName>
        <fullName evidence="12">Aquaporin Z</fullName>
    </recommendedName>
</protein>
<dbReference type="GO" id="GO:0015250">
    <property type="term" value="F:water channel activity"/>
    <property type="evidence" value="ECO:0007669"/>
    <property type="project" value="TreeGrafter"/>
</dbReference>
<dbReference type="InterPro" id="IPR022357">
    <property type="entry name" value="MIP_CS"/>
</dbReference>
<feature type="transmembrane region" description="Helical" evidence="9">
    <location>
        <begin position="194"/>
        <end position="216"/>
    </location>
</feature>
<evidence type="ECO:0000313" key="10">
    <source>
        <dbReference type="EMBL" id="PWN08226.1"/>
    </source>
</evidence>
<comment type="caution">
    <text evidence="10">The sequence shown here is derived from an EMBL/GenBank/DDBJ whole genome shotgun (WGS) entry which is preliminary data.</text>
</comment>
<dbReference type="SUPFAM" id="SSF81338">
    <property type="entry name" value="Aquaporin-like"/>
    <property type="match status" value="1"/>
</dbReference>
<evidence type="ECO:0000256" key="2">
    <source>
        <dbReference type="ARBA" id="ARBA00006175"/>
    </source>
</evidence>
<dbReference type="RefSeq" id="WP_109643922.1">
    <property type="nucleotide sequence ID" value="NZ_QGGB01000001.1"/>
</dbReference>
<dbReference type="PANTHER" id="PTHR19139:SF199">
    <property type="entry name" value="MIP17260P"/>
    <property type="match status" value="1"/>
</dbReference>
<feature type="transmembrane region" description="Helical" evidence="9">
    <location>
        <begin position="82"/>
        <end position="103"/>
    </location>
</feature>
<dbReference type="GO" id="GO:0005886">
    <property type="term" value="C:plasma membrane"/>
    <property type="evidence" value="ECO:0007669"/>
    <property type="project" value="UniProtKB-SubCell"/>
</dbReference>
<dbReference type="InterPro" id="IPR023271">
    <property type="entry name" value="Aquaporin-like"/>
</dbReference>
<evidence type="ECO:0000256" key="6">
    <source>
        <dbReference type="ARBA" id="ARBA00022989"/>
    </source>
</evidence>
<dbReference type="Proteomes" id="UP000245533">
    <property type="component" value="Unassembled WGS sequence"/>
</dbReference>
<evidence type="ECO:0008006" key="12">
    <source>
        <dbReference type="Google" id="ProtNLM"/>
    </source>
</evidence>
<evidence type="ECO:0000256" key="9">
    <source>
        <dbReference type="SAM" id="Phobius"/>
    </source>
</evidence>
<evidence type="ECO:0000256" key="8">
    <source>
        <dbReference type="RuleBase" id="RU000477"/>
    </source>
</evidence>
<evidence type="ECO:0000256" key="3">
    <source>
        <dbReference type="ARBA" id="ARBA00022448"/>
    </source>
</evidence>
<keyword evidence="5 8" id="KW-0812">Transmembrane</keyword>
<dbReference type="OrthoDB" id="9807293at2"/>
<dbReference type="Pfam" id="PF00230">
    <property type="entry name" value="MIP"/>
    <property type="match status" value="1"/>
</dbReference>
<dbReference type="InterPro" id="IPR034294">
    <property type="entry name" value="Aquaporin_transptr"/>
</dbReference>
<keyword evidence="6 9" id="KW-1133">Transmembrane helix</keyword>
<evidence type="ECO:0000313" key="11">
    <source>
        <dbReference type="Proteomes" id="UP000245533"/>
    </source>
</evidence>
<keyword evidence="7 9" id="KW-0472">Membrane</keyword>
<comment type="similarity">
    <text evidence="2 8">Belongs to the MIP/aquaporin (TC 1.A.8) family.</text>
</comment>
<dbReference type="PRINTS" id="PR00783">
    <property type="entry name" value="MINTRINSICP"/>
</dbReference>
<evidence type="ECO:0000256" key="1">
    <source>
        <dbReference type="ARBA" id="ARBA00004651"/>
    </source>
</evidence>
<accession>A0A316U3X5</accession>
<dbReference type="PANTHER" id="PTHR19139">
    <property type="entry name" value="AQUAPORIN TRANSPORTER"/>
    <property type="match status" value="1"/>
</dbReference>
<evidence type="ECO:0000256" key="7">
    <source>
        <dbReference type="ARBA" id="ARBA00023136"/>
    </source>
</evidence>
<keyword evidence="4" id="KW-1003">Cell membrane</keyword>
<dbReference type="AlphaFoldDB" id="A0A316U3X5"/>
<dbReference type="Gene3D" id="1.20.1080.10">
    <property type="entry name" value="Glycerol uptake facilitator protein"/>
    <property type="match status" value="1"/>
</dbReference>
<keyword evidence="11" id="KW-1185">Reference proteome</keyword>
<feature type="transmembrane region" description="Helical" evidence="9">
    <location>
        <begin position="150"/>
        <end position="174"/>
    </location>
</feature>
<comment type="subcellular location">
    <subcellularLocation>
        <location evidence="1">Cell membrane</location>
        <topology evidence="1">Multi-pass membrane protein</topology>
    </subcellularLocation>
</comment>
<keyword evidence="3 8" id="KW-0813">Transport</keyword>
<dbReference type="InterPro" id="IPR000425">
    <property type="entry name" value="MIP"/>
</dbReference>
<name>A0A316U3X5_9BACT</name>
<dbReference type="PROSITE" id="PS00221">
    <property type="entry name" value="MIP"/>
    <property type="match status" value="1"/>
</dbReference>
<evidence type="ECO:0000256" key="5">
    <source>
        <dbReference type="ARBA" id="ARBA00022692"/>
    </source>
</evidence>
<feature type="transmembrane region" description="Helical" evidence="9">
    <location>
        <begin position="25"/>
        <end position="55"/>
    </location>
</feature>
<reference evidence="10 11" key="1">
    <citation type="submission" date="2018-05" db="EMBL/GenBank/DDBJ databases">
        <title>Rhodohalobacter halophilus gen. nov., sp. nov., a moderately halophilic member of the family Balneolaceae.</title>
        <authorList>
            <person name="Liu Z.-W."/>
        </authorList>
    </citation>
    <scope>NUCLEOTIDE SEQUENCE [LARGE SCALE GENOMIC DNA]</scope>
    <source>
        <strain evidence="10 11">8A47</strain>
    </source>
</reference>
<sequence>MQLKVDSGRYLLIELFFMQKYQAELIGVLFLTLAIGLTSSPLAIGLILGTLVYLFSDASGAHLNPAVSVACWARDEISTRQLWSYLMAQLSGAVPAVVFLWWFTGGTYAPMPESSVGTLRFIALELILSLLFVLTYLGMMYPPRRRKNPAFGFVIGLVFGACYMITIPITGMGLNPVTTTMFIVADTLNNGYSYYYLPVYLIAPLLGGLAAVFIYGRVISPGKDRS</sequence>
<organism evidence="10 11">
    <name type="scientific">Rhodohalobacter mucosus</name>
    <dbReference type="NCBI Taxonomy" id="2079485"/>
    <lineage>
        <taxon>Bacteria</taxon>
        <taxon>Pseudomonadati</taxon>
        <taxon>Balneolota</taxon>
        <taxon>Balneolia</taxon>
        <taxon>Balneolales</taxon>
        <taxon>Balneolaceae</taxon>
        <taxon>Rhodohalobacter</taxon>
    </lineage>
</organism>
<gene>
    <name evidence="10" type="ORF">DDZ15_00925</name>
</gene>
<feature type="transmembrane region" description="Helical" evidence="9">
    <location>
        <begin position="118"/>
        <end position="138"/>
    </location>
</feature>